<accession>A0A7J6W860</accession>
<organism evidence="1 2">
    <name type="scientific">Thalictrum thalictroides</name>
    <name type="common">Rue-anemone</name>
    <name type="synonym">Anemone thalictroides</name>
    <dbReference type="NCBI Taxonomy" id="46969"/>
    <lineage>
        <taxon>Eukaryota</taxon>
        <taxon>Viridiplantae</taxon>
        <taxon>Streptophyta</taxon>
        <taxon>Embryophyta</taxon>
        <taxon>Tracheophyta</taxon>
        <taxon>Spermatophyta</taxon>
        <taxon>Magnoliopsida</taxon>
        <taxon>Ranunculales</taxon>
        <taxon>Ranunculaceae</taxon>
        <taxon>Thalictroideae</taxon>
        <taxon>Thalictrum</taxon>
    </lineage>
</organism>
<evidence type="ECO:0000313" key="2">
    <source>
        <dbReference type="Proteomes" id="UP000554482"/>
    </source>
</evidence>
<dbReference type="EMBL" id="JABWDY010020618">
    <property type="protein sequence ID" value="KAF5193008.1"/>
    <property type="molecule type" value="Genomic_DNA"/>
</dbReference>
<name>A0A7J6W860_THATH</name>
<dbReference type="AlphaFoldDB" id="A0A7J6W860"/>
<dbReference type="Proteomes" id="UP000554482">
    <property type="component" value="Unassembled WGS sequence"/>
</dbReference>
<protein>
    <submittedName>
        <fullName evidence="1">Uncharacterized protein</fullName>
    </submittedName>
</protein>
<reference evidence="1 2" key="1">
    <citation type="submission" date="2020-06" db="EMBL/GenBank/DDBJ databases">
        <title>Transcriptomic and genomic resources for Thalictrum thalictroides and T. hernandezii: Facilitating candidate gene discovery in an emerging model plant lineage.</title>
        <authorList>
            <person name="Arias T."/>
            <person name="Riano-Pachon D.M."/>
            <person name="Di Stilio V.S."/>
        </authorList>
    </citation>
    <scope>NUCLEOTIDE SEQUENCE [LARGE SCALE GENOMIC DNA]</scope>
    <source>
        <strain evidence="2">cv. WT478/WT964</strain>
        <tissue evidence="1">Leaves</tissue>
    </source>
</reference>
<proteinExistence type="predicted"/>
<gene>
    <name evidence="1" type="ORF">FRX31_017405</name>
</gene>
<feature type="non-terminal residue" evidence="1">
    <location>
        <position position="1"/>
    </location>
</feature>
<sequence>NSPSKPVRNVAILEQKDTVTVVAVDNAEDQQNIKFDQKNNLILTDSTAGRFDQSSKQFAKPHREIKTVDVLDCAFKRNRSSASCAGKCSYDLKIEILLGC</sequence>
<comment type="caution">
    <text evidence="1">The sequence shown here is derived from an EMBL/GenBank/DDBJ whole genome shotgun (WGS) entry which is preliminary data.</text>
</comment>
<keyword evidence="2" id="KW-1185">Reference proteome</keyword>
<evidence type="ECO:0000313" key="1">
    <source>
        <dbReference type="EMBL" id="KAF5193008.1"/>
    </source>
</evidence>